<gene>
    <name evidence="2" type="ORF">S12H4_00425</name>
    <name evidence="1" type="ORF">S12H4_02646</name>
</gene>
<accession>X1S075</accession>
<dbReference type="EMBL" id="BARW01000046">
    <property type="protein sequence ID" value="GAI68860.1"/>
    <property type="molecule type" value="Genomic_DNA"/>
</dbReference>
<sequence length="134" mass="14760">MGKGQVMWTLEQLKQLRDFEYEPVPGCKVALIPISKGSLSEGYGSSIVWDARIYRKGIMGPRQLTSLELQGAGVDADEADRIELEADKAIGMLREMYPVLLPRVERLKLEIEASVKAIEAKAASLVAEAEVAKE</sequence>
<reference evidence="2" key="1">
    <citation type="journal article" date="2014" name="Front. Microbiol.">
        <title>High frequency of phylogenetically diverse reductive dehalogenase-homologous genes in deep subseafloor sedimentary metagenomes.</title>
        <authorList>
            <person name="Kawai M."/>
            <person name="Futagami T."/>
            <person name="Toyoda A."/>
            <person name="Takaki Y."/>
            <person name="Nishi S."/>
            <person name="Hori S."/>
            <person name="Arai W."/>
            <person name="Tsubouchi T."/>
            <person name="Morono Y."/>
            <person name="Uchiyama I."/>
            <person name="Ito T."/>
            <person name="Fujiyama A."/>
            <person name="Inagaki F."/>
            <person name="Takami H."/>
        </authorList>
    </citation>
    <scope>NUCLEOTIDE SEQUENCE</scope>
    <source>
        <strain evidence="2">Expedition CK06-06</strain>
    </source>
</reference>
<dbReference type="EMBL" id="BARW01000670">
    <property type="protein sequence ID" value="GAI67601.1"/>
    <property type="molecule type" value="Genomic_DNA"/>
</dbReference>
<evidence type="ECO:0000313" key="2">
    <source>
        <dbReference type="EMBL" id="GAI68860.1"/>
    </source>
</evidence>
<name>X1S075_9ZZZZ</name>
<proteinExistence type="predicted"/>
<organism evidence="2">
    <name type="scientific">marine sediment metagenome</name>
    <dbReference type="NCBI Taxonomy" id="412755"/>
    <lineage>
        <taxon>unclassified sequences</taxon>
        <taxon>metagenomes</taxon>
        <taxon>ecological metagenomes</taxon>
    </lineage>
</organism>
<protein>
    <submittedName>
        <fullName evidence="2">Uncharacterized protein</fullName>
    </submittedName>
</protein>
<dbReference type="AlphaFoldDB" id="X1S075"/>
<evidence type="ECO:0000313" key="1">
    <source>
        <dbReference type="EMBL" id="GAI67601.1"/>
    </source>
</evidence>
<comment type="caution">
    <text evidence="2">The sequence shown here is derived from an EMBL/GenBank/DDBJ whole genome shotgun (WGS) entry which is preliminary data.</text>
</comment>